<dbReference type="GO" id="GO:0080120">
    <property type="term" value="P:CAAX-box protein maturation"/>
    <property type="evidence" value="ECO:0007669"/>
    <property type="project" value="UniProtKB-ARBA"/>
</dbReference>
<dbReference type="InterPro" id="IPR003675">
    <property type="entry name" value="Rce1/LyrA-like_dom"/>
</dbReference>
<dbReference type="GO" id="GO:0004175">
    <property type="term" value="F:endopeptidase activity"/>
    <property type="evidence" value="ECO:0007669"/>
    <property type="project" value="UniProtKB-ARBA"/>
</dbReference>
<keyword evidence="3" id="KW-0645">Protease</keyword>
<accession>A0A5M6CJD2</accession>
<keyword evidence="1" id="KW-0472">Membrane</keyword>
<dbReference type="Pfam" id="PF02517">
    <property type="entry name" value="Rce1-like"/>
    <property type="match status" value="1"/>
</dbReference>
<dbReference type="AlphaFoldDB" id="A0A5M6CJD2"/>
<evidence type="ECO:0000313" key="3">
    <source>
        <dbReference type="EMBL" id="KAA5534062.1"/>
    </source>
</evidence>
<evidence type="ECO:0000313" key="4">
    <source>
        <dbReference type="Proteomes" id="UP000325141"/>
    </source>
</evidence>
<keyword evidence="3" id="KW-0378">Hydrolase</keyword>
<feature type="transmembrane region" description="Helical" evidence="1">
    <location>
        <begin position="114"/>
        <end position="133"/>
    </location>
</feature>
<sequence>MKQIITDFFSFIKKPKDFQYSGIDKTYKWKVFFTLFIFNICFTIISVGIISVIEEFYPLDHKLDELDLSPLLMLLVVSILIPFIEEVIFRLGLRRKGILKRLFTVEKWSKCFSIFTYISVLIFALVHGTNYYFDNYWFLLLVPFLTLSQFASGFIMTYLRVQFNFWIGYLFHATWNFTAISLTILPNLFGSETIINKETYHLEIRENSPFQIKDKELIFSTNIDTIYQLETEGNKTEEILKAIHAENKFEPVSDYIDIKFTSEKGIPTDSLLHILETEGYIEKKAKTN</sequence>
<keyword evidence="3" id="KW-0482">Metalloprotease</keyword>
<feature type="domain" description="CAAX prenyl protease 2/Lysostaphin resistance protein A-like" evidence="2">
    <location>
        <begin position="69"/>
        <end position="177"/>
    </location>
</feature>
<feature type="transmembrane region" description="Helical" evidence="1">
    <location>
        <begin position="139"/>
        <end position="159"/>
    </location>
</feature>
<evidence type="ECO:0000259" key="2">
    <source>
        <dbReference type="Pfam" id="PF02517"/>
    </source>
</evidence>
<gene>
    <name evidence="3" type="ORF">F0460_10310</name>
</gene>
<reference evidence="3 4" key="1">
    <citation type="submission" date="2019-09" db="EMBL/GenBank/DDBJ databases">
        <title>Genome sequence and assembly of Flavobacterium sp.</title>
        <authorList>
            <person name="Chhetri G."/>
        </authorList>
    </citation>
    <scope>NUCLEOTIDE SEQUENCE [LARGE SCALE GENOMIC DNA]</scope>
    <source>
        <strain evidence="3 4">SNL9</strain>
    </source>
</reference>
<proteinExistence type="predicted"/>
<dbReference type="Proteomes" id="UP000325141">
    <property type="component" value="Unassembled WGS sequence"/>
</dbReference>
<dbReference type="EMBL" id="VWSG01000007">
    <property type="protein sequence ID" value="KAA5534062.1"/>
    <property type="molecule type" value="Genomic_DNA"/>
</dbReference>
<name>A0A5M6CJD2_9FLAO</name>
<feature type="transmembrane region" description="Helical" evidence="1">
    <location>
        <begin position="31"/>
        <end position="53"/>
    </location>
</feature>
<protein>
    <submittedName>
        <fullName evidence="3">CPBP family intramembrane metalloprotease</fullName>
    </submittedName>
</protein>
<dbReference type="RefSeq" id="WP_150012909.1">
    <property type="nucleotide sequence ID" value="NZ_VWSG01000007.1"/>
</dbReference>
<dbReference type="GO" id="GO:0008237">
    <property type="term" value="F:metallopeptidase activity"/>
    <property type="evidence" value="ECO:0007669"/>
    <property type="project" value="UniProtKB-KW"/>
</dbReference>
<keyword evidence="4" id="KW-1185">Reference proteome</keyword>
<organism evidence="3 4">
    <name type="scientific">Paenimyroides baculatum</name>
    <dbReference type="NCBI Taxonomy" id="2608000"/>
    <lineage>
        <taxon>Bacteria</taxon>
        <taxon>Pseudomonadati</taxon>
        <taxon>Bacteroidota</taxon>
        <taxon>Flavobacteriia</taxon>
        <taxon>Flavobacteriales</taxon>
        <taxon>Flavobacteriaceae</taxon>
        <taxon>Paenimyroides</taxon>
    </lineage>
</organism>
<keyword evidence="1" id="KW-1133">Transmembrane helix</keyword>
<evidence type="ECO:0000256" key="1">
    <source>
        <dbReference type="SAM" id="Phobius"/>
    </source>
</evidence>
<dbReference type="GO" id="GO:0006508">
    <property type="term" value="P:proteolysis"/>
    <property type="evidence" value="ECO:0007669"/>
    <property type="project" value="UniProtKB-KW"/>
</dbReference>
<feature type="transmembrane region" description="Helical" evidence="1">
    <location>
        <begin position="73"/>
        <end position="93"/>
    </location>
</feature>
<feature type="transmembrane region" description="Helical" evidence="1">
    <location>
        <begin position="166"/>
        <end position="189"/>
    </location>
</feature>
<comment type="caution">
    <text evidence="3">The sequence shown here is derived from an EMBL/GenBank/DDBJ whole genome shotgun (WGS) entry which is preliminary data.</text>
</comment>
<keyword evidence="1" id="KW-0812">Transmembrane</keyword>